<evidence type="ECO:0000256" key="7">
    <source>
        <dbReference type="ARBA" id="ARBA00047899"/>
    </source>
</evidence>
<keyword evidence="2" id="KW-0723">Serine/threonine-protein kinase</keyword>
<dbReference type="EMBL" id="DS027048">
    <property type="protein sequence ID" value="EAW13437.1"/>
    <property type="molecule type" value="Genomic_DNA"/>
</dbReference>
<feature type="binding site" evidence="9">
    <location>
        <position position="74"/>
    </location>
    <ligand>
        <name>ATP</name>
        <dbReference type="ChEBI" id="CHEBI:30616"/>
    </ligand>
</feature>
<dbReference type="RefSeq" id="XP_001274863.1">
    <property type="nucleotide sequence ID" value="XM_001274862.1"/>
</dbReference>
<comment type="catalytic activity">
    <reaction evidence="8">
        <text>L-seryl-[protein] + ATP = O-phospho-L-seryl-[protein] + ADP + H(+)</text>
        <dbReference type="Rhea" id="RHEA:17989"/>
        <dbReference type="Rhea" id="RHEA-COMP:9863"/>
        <dbReference type="Rhea" id="RHEA-COMP:11604"/>
        <dbReference type="ChEBI" id="CHEBI:15378"/>
        <dbReference type="ChEBI" id="CHEBI:29999"/>
        <dbReference type="ChEBI" id="CHEBI:30616"/>
        <dbReference type="ChEBI" id="CHEBI:83421"/>
        <dbReference type="ChEBI" id="CHEBI:456216"/>
        <dbReference type="EC" id="2.7.11.1"/>
    </reaction>
</comment>
<dbReference type="GO" id="GO:0050684">
    <property type="term" value="P:regulation of mRNA processing"/>
    <property type="evidence" value="ECO:0007669"/>
    <property type="project" value="TreeGrafter"/>
</dbReference>
<evidence type="ECO:0000256" key="5">
    <source>
        <dbReference type="ARBA" id="ARBA00022777"/>
    </source>
</evidence>
<dbReference type="InterPro" id="IPR011009">
    <property type="entry name" value="Kinase-like_dom_sf"/>
</dbReference>
<evidence type="ECO:0000256" key="4">
    <source>
        <dbReference type="ARBA" id="ARBA00022741"/>
    </source>
</evidence>
<reference evidence="11 12" key="1">
    <citation type="journal article" date="2008" name="PLoS Genet.">
        <title>Genomic islands in the pathogenic filamentous fungus Aspergillus fumigatus.</title>
        <authorList>
            <person name="Fedorova N.D."/>
            <person name="Khaldi N."/>
            <person name="Joardar V.S."/>
            <person name="Maiti R."/>
            <person name="Amedeo P."/>
            <person name="Anderson M.J."/>
            <person name="Crabtree J."/>
            <person name="Silva J.C."/>
            <person name="Badger J.H."/>
            <person name="Albarraq A."/>
            <person name="Angiuoli S."/>
            <person name="Bussey H."/>
            <person name="Bowyer P."/>
            <person name="Cotty P.J."/>
            <person name="Dyer P.S."/>
            <person name="Egan A."/>
            <person name="Galens K."/>
            <person name="Fraser-Liggett C.M."/>
            <person name="Haas B.J."/>
            <person name="Inman J.M."/>
            <person name="Kent R."/>
            <person name="Lemieux S."/>
            <person name="Malavazi I."/>
            <person name="Orvis J."/>
            <person name="Roemer T."/>
            <person name="Ronning C.M."/>
            <person name="Sundaram J.P."/>
            <person name="Sutton G."/>
            <person name="Turner G."/>
            <person name="Venter J.C."/>
            <person name="White O.R."/>
            <person name="Whitty B.R."/>
            <person name="Youngman P."/>
            <person name="Wolfe K.H."/>
            <person name="Goldman G.H."/>
            <person name="Wortman J.R."/>
            <person name="Jiang B."/>
            <person name="Denning D.W."/>
            <person name="Nierman W.C."/>
        </authorList>
    </citation>
    <scope>NUCLEOTIDE SEQUENCE [LARGE SCALE GENOMIC DNA]</scope>
    <source>
        <strain evidence="12">ATCC 1007 / CBS 513.65 / DSM 816 / NCTC 3887 / NRRL 1</strain>
    </source>
</reference>
<evidence type="ECO:0000256" key="9">
    <source>
        <dbReference type="PROSITE-ProRule" id="PRU10141"/>
    </source>
</evidence>
<dbReference type="SMART" id="SM00220">
    <property type="entry name" value="S_TKc"/>
    <property type="match status" value="1"/>
</dbReference>
<dbReference type="Gene3D" id="3.30.200.20">
    <property type="entry name" value="Phosphorylase Kinase, domain 1"/>
    <property type="match status" value="1"/>
</dbReference>
<keyword evidence="4 9" id="KW-0547">Nucleotide-binding</keyword>
<evidence type="ECO:0000313" key="12">
    <source>
        <dbReference type="Proteomes" id="UP000006701"/>
    </source>
</evidence>
<dbReference type="Gene3D" id="1.10.510.10">
    <property type="entry name" value="Transferase(Phosphotransferase) domain 1"/>
    <property type="match status" value="1"/>
</dbReference>
<dbReference type="SUPFAM" id="SSF56112">
    <property type="entry name" value="Protein kinase-like (PK-like)"/>
    <property type="match status" value="1"/>
</dbReference>
<keyword evidence="5 11" id="KW-0418">Kinase</keyword>
<dbReference type="PANTHER" id="PTHR47634">
    <property type="entry name" value="PROTEIN KINASE DOMAIN-CONTAINING PROTEIN-RELATED"/>
    <property type="match status" value="1"/>
</dbReference>
<keyword evidence="12" id="KW-1185">Reference proteome</keyword>
<dbReference type="GO" id="GO:0004674">
    <property type="term" value="F:protein serine/threonine kinase activity"/>
    <property type="evidence" value="ECO:0007669"/>
    <property type="project" value="UniProtKB-KW"/>
</dbReference>
<dbReference type="GeneID" id="4707038"/>
<dbReference type="VEuPathDB" id="FungiDB:ACLA_054840"/>
<dbReference type="GO" id="GO:0005737">
    <property type="term" value="C:cytoplasm"/>
    <property type="evidence" value="ECO:0007669"/>
    <property type="project" value="TreeGrafter"/>
</dbReference>
<dbReference type="InterPro" id="IPR017441">
    <property type="entry name" value="Protein_kinase_ATP_BS"/>
</dbReference>
<dbReference type="InterPro" id="IPR051334">
    <property type="entry name" value="SRPK"/>
</dbReference>
<dbReference type="PROSITE" id="PS50011">
    <property type="entry name" value="PROTEIN_KINASE_DOM"/>
    <property type="match status" value="1"/>
</dbReference>
<dbReference type="GO" id="GO:0000245">
    <property type="term" value="P:spliceosomal complex assembly"/>
    <property type="evidence" value="ECO:0007669"/>
    <property type="project" value="TreeGrafter"/>
</dbReference>
<accession>A1C9B3</accession>
<organism evidence="11 12">
    <name type="scientific">Aspergillus clavatus (strain ATCC 1007 / CBS 513.65 / DSM 816 / NCTC 3887 / NRRL 1 / QM 1276 / 107)</name>
    <dbReference type="NCBI Taxonomy" id="344612"/>
    <lineage>
        <taxon>Eukaryota</taxon>
        <taxon>Fungi</taxon>
        <taxon>Dikarya</taxon>
        <taxon>Ascomycota</taxon>
        <taxon>Pezizomycotina</taxon>
        <taxon>Eurotiomycetes</taxon>
        <taxon>Eurotiomycetidae</taxon>
        <taxon>Eurotiales</taxon>
        <taxon>Aspergillaceae</taxon>
        <taxon>Aspergillus</taxon>
        <taxon>Aspergillus subgen. Fumigati</taxon>
    </lineage>
</organism>
<gene>
    <name evidence="11" type="ORF">ACLA_054840</name>
</gene>
<proteinExistence type="predicted"/>
<comment type="catalytic activity">
    <reaction evidence="7">
        <text>L-threonyl-[protein] + ATP = O-phospho-L-threonyl-[protein] + ADP + H(+)</text>
        <dbReference type="Rhea" id="RHEA:46608"/>
        <dbReference type="Rhea" id="RHEA-COMP:11060"/>
        <dbReference type="Rhea" id="RHEA-COMP:11605"/>
        <dbReference type="ChEBI" id="CHEBI:15378"/>
        <dbReference type="ChEBI" id="CHEBI:30013"/>
        <dbReference type="ChEBI" id="CHEBI:30616"/>
        <dbReference type="ChEBI" id="CHEBI:61977"/>
        <dbReference type="ChEBI" id="CHEBI:456216"/>
        <dbReference type="EC" id="2.7.11.1"/>
    </reaction>
</comment>
<keyword evidence="3" id="KW-0808">Transferase</keyword>
<dbReference type="eggNOG" id="KOG1290">
    <property type="taxonomic scope" value="Eukaryota"/>
</dbReference>
<evidence type="ECO:0000256" key="2">
    <source>
        <dbReference type="ARBA" id="ARBA00022527"/>
    </source>
</evidence>
<evidence type="ECO:0000256" key="3">
    <source>
        <dbReference type="ARBA" id="ARBA00022679"/>
    </source>
</evidence>
<dbReference type="OMA" id="MVKWVLP"/>
<dbReference type="GO" id="GO:0005634">
    <property type="term" value="C:nucleus"/>
    <property type="evidence" value="ECO:0007669"/>
    <property type="project" value="TreeGrafter"/>
</dbReference>
<evidence type="ECO:0000259" key="10">
    <source>
        <dbReference type="PROSITE" id="PS50011"/>
    </source>
</evidence>
<dbReference type="InterPro" id="IPR000719">
    <property type="entry name" value="Prot_kinase_dom"/>
</dbReference>
<evidence type="ECO:0000256" key="8">
    <source>
        <dbReference type="ARBA" id="ARBA00048679"/>
    </source>
</evidence>
<dbReference type="PROSITE" id="PS00107">
    <property type="entry name" value="PROTEIN_KINASE_ATP"/>
    <property type="match status" value="1"/>
</dbReference>
<dbReference type="EC" id="2.7.11.1" evidence="1"/>
<evidence type="ECO:0000256" key="6">
    <source>
        <dbReference type="ARBA" id="ARBA00022840"/>
    </source>
</evidence>
<dbReference type="Proteomes" id="UP000006701">
    <property type="component" value="Unassembled WGS sequence"/>
</dbReference>
<dbReference type="PANTHER" id="PTHR47634:SF9">
    <property type="entry name" value="PROTEIN KINASE DOMAIN-CONTAINING PROTEIN-RELATED"/>
    <property type="match status" value="1"/>
</dbReference>
<name>A1C9B3_ASPCL</name>
<sequence length="428" mass="48272">MSRVEDDARNRHIEYNWIDGTESLEKYRPGGYHPIMIGDMLHGRYRVVDKLGFGGYSTVWLARDTCLEHYVAVKVGIADSALQETNILRALSTPLPSSLPVHPGHSAIPLPLDEFKVNGPNGRHICYTTTPARCNLREVSFSHLFPLDVARALSGGLTLAIAYMHSQGYAHGDIHLRNVLVKLPSSFDHLSVEQLYDQYGEPETVPITRCDGKPLPPNVPAKAVLPLYLGKDAEEFSLSDAHVLLGDFGEAFAPDLKVRNGEDCHTPLAMRPPEARFEPQAPLSYSADIWSLAIAIWEILGMKAIFSSEFATADEIASQQIDVLGPMPLKWWELWGERGQFFDDNGHPKEGRYVWPPIDKAFKESVQTYRRKLGVGEFEREEAAAILDLMRQMLAFRPEERPTAEEVLQSEWMVKWVLPELERRSLMK</sequence>
<dbReference type="AlphaFoldDB" id="A1C9B3"/>
<dbReference type="Pfam" id="PF00069">
    <property type="entry name" value="Pkinase"/>
    <property type="match status" value="1"/>
</dbReference>
<keyword evidence="6 9" id="KW-0067">ATP-binding</keyword>
<protein>
    <recommendedName>
        <fullName evidence="1">non-specific serine/threonine protein kinase</fullName>
        <ecNumber evidence="1">2.7.11.1</ecNumber>
    </recommendedName>
</protein>
<dbReference type="KEGG" id="act:ACLA_054840"/>
<dbReference type="OrthoDB" id="5979581at2759"/>
<feature type="domain" description="Protein kinase" evidence="10">
    <location>
        <begin position="45"/>
        <end position="413"/>
    </location>
</feature>
<evidence type="ECO:0000313" key="11">
    <source>
        <dbReference type="EMBL" id="EAW13437.1"/>
    </source>
</evidence>
<dbReference type="HOGENOM" id="CLU_000288_81_2_1"/>
<dbReference type="GO" id="GO:0005524">
    <property type="term" value="F:ATP binding"/>
    <property type="evidence" value="ECO:0007669"/>
    <property type="project" value="UniProtKB-UniRule"/>
</dbReference>
<evidence type="ECO:0000256" key="1">
    <source>
        <dbReference type="ARBA" id="ARBA00012513"/>
    </source>
</evidence>